<reference evidence="1 2" key="1">
    <citation type="submission" date="2023-07" db="EMBL/GenBank/DDBJ databases">
        <title>Sequencing the genomes of 1000 actinobacteria strains.</title>
        <authorList>
            <person name="Klenk H.-P."/>
        </authorList>
    </citation>
    <scope>NUCLEOTIDE SEQUENCE [LARGE SCALE GENOMIC DNA]</scope>
    <source>
        <strain evidence="1 2">DSM 19426</strain>
    </source>
</reference>
<protein>
    <recommendedName>
        <fullName evidence="3">PLAT domain-containing protein</fullName>
    </recommendedName>
</protein>
<evidence type="ECO:0000313" key="1">
    <source>
        <dbReference type="EMBL" id="MDR7361087.1"/>
    </source>
</evidence>
<evidence type="ECO:0008006" key="3">
    <source>
        <dbReference type="Google" id="ProtNLM"/>
    </source>
</evidence>
<accession>A0ABU2BR31</accession>
<sequence length="122" mass="12823">MTRVEITECGRTIAGDVVAFTIEWDGEAAGEAEWAVRITSPDHSETVELGCSLGEAGGSADRQWVVGDTGRQDVEVDADLGEGEITARFPAEVVGVAVEWPLWTAVVSVGGEVVAEHVIPTS</sequence>
<evidence type="ECO:0000313" key="2">
    <source>
        <dbReference type="Proteomes" id="UP001183648"/>
    </source>
</evidence>
<keyword evidence="2" id="KW-1185">Reference proteome</keyword>
<name>A0ABU2BR31_9ACTN</name>
<gene>
    <name evidence="1" type="ORF">J2S63_000640</name>
</gene>
<dbReference type="Proteomes" id="UP001183648">
    <property type="component" value="Unassembled WGS sequence"/>
</dbReference>
<dbReference type="EMBL" id="JAVDYG010000001">
    <property type="protein sequence ID" value="MDR7361087.1"/>
    <property type="molecule type" value="Genomic_DNA"/>
</dbReference>
<dbReference type="RefSeq" id="WP_310298529.1">
    <property type="nucleotide sequence ID" value="NZ_BAAAPS010000002.1"/>
</dbReference>
<comment type="caution">
    <text evidence="1">The sequence shown here is derived from an EMBL/GenBank/DDBJ whole genome shotgun (WGS) entry which is preliminary data.</text>
</comment>
<proteinExistence type="predicted"/>
<organism evidence="1 2">
    <name type="scientific">Nocardioides marmoribigeumensis</name>
    <dbReference type="NCBI Taxonomy" id="433649"/>
    <lineage>
        <taxon>Bacteria</taxon>
        <taxon>Bacillati</taxon>
        <taxon>Actinomycetota</taxon>
        <taxon>Actinomycetes</taxon>
        <taxon>Propionibacteriales</taxon>
        <taxon>Nocardioidaceae</taxon>
        <taxon>Nocardioides</taxon>
    </lineage>
</organism>